<sequence>MPSYRAPVDDVMFLLQDVVGFDRHGNLPGFADLGTDTLDAILREGAKLVEEVVQPLNRTGDLEGCIREPDGSVKAPSGFREAYRAYSEGGWIGLSA</sequence>
<dbReference type="AlphaFoldDB" id="A0A838WRZ6"/>
<accession>A0A838WRZ6</accession>
<dbReference type="PANTHER" id="PTHR42803">
    <property type="entry name" value="ACYL-COA DEHYDROGENASE"/>
    <property type="match status" value="1"/>
</dbReference>
<name>A0A838WRZ6_9CYAN</name>
<evidence type="ECO:0000313" key="2">
    <source>
        <dbReference type="Proteomes" id="UP000538075"/>
    </source>
</evidence>
<dbReference type="InterPro" id="IPR052166">
    <property type="entry name" value="Diverse_Acyl-CoA_DH"/>
</dbReference>
<comment type="caution">
    <text evidence="1">The sequence shown here is derived from an EMBL/GenBank/DDBJ whole genome shotgun (WGS) entry which is preliminary data.</text>
</comment>
<feature type="non-terminal residue" evidence="1">
    <location>
        <position position="96"/>
    </location>
</feature>
<organism evidence="1 2">
    <name type="scientific">Cylindrospermopsis raciborskii CS-506_A</name>
    <dbReference type="NCBI Taxonomy" id="2585140"/>
    <lineage>
        <taxon>Bacteria</taxon>
        <taxon>Bacillati</taxon>
        <taxon>Cyanobacteriota</taxon>
        <taxon>Cyanophyceae</taxon>
        <taxon>Nostocales</taxon>
        <taxon>Aphanizomenonaceae</taxon>
        <taxon>Cylindrospermopsis</taxon>
    </lineage>
</organism>
<proteinExistence type="predicted"/>
<evidence type="ECO:0000313" key="1">
    <source>
        <dbReference type="EMBL" id="MBA4467415.1"/>
    </source>
</evidence>
<dbReference type="EMBL" id="VDFG01001331">
    <property type="protein sequence ID" value="MBA4467415.1"/>
    <property type="molecule type" value="Genomic_DNA"/>
</dbReference>
<reference evidence="1 2" key="1">
    <citation type="journal article" date="2020" name="J. Appl. Phycol.">
        <title>Morphological changes and genome evolution in Raphidiopsis raciborskii CS-506 after 23 years in culture.</title>
        <authorList>
            <person name="Willis A."/>
            <person name="Bent S.J."/>
            <person name="Jameson I.D."/>
        </authorList>
    </citation>
    <scope>NUCLEOTIDE SEQUENCE [LARGE SCALE GENOMIC DNA]</scope>
    <source>
        <strain evidence="1 2">CS-506_A</strain>
    </source>
</reference>
<gene>
    <name evidence="1" type="ORF">FHK98_19690</name>
</gene>
<protein>
    <submittedName>
        <fullName evidence="1">Acyl-CoA dehydrogenase N-terminal domain-containing protein</fullName>
    </submittedName>
</protein>
<dbReference type="Proteomes" id="UP000538075">
    <property type="component" value="Unassembled WGS sequence"/>
</dbReference>
<dbReference type="PANTHER" id="PTHR42803:SF1">
    <property type="entry name" value="BROAD-SPECIFICITY LINEAR ACYL-COA DEHYDROGENASE FADE5"/>
    <property type="match status" value="1"/>
</dbReference>